<proteinExistence type="inferred from homology"/>
<keyword evidence="5 9" id="KW-0010">Activator</keyword>
<evidence type="ECO:0000313" key="10">
    <source>
        <dbReference type="EMBL" id="KAK9768475.1"/>
    </source>
</evidence>
<comment type="similarity">
    <text evidence="2 9">Belongs to the Mediator complex subunit 5 family.</text>
</comment>
<keyword evidence="11" id="KW-1185">Reference proteome</keyword>
<organism evidence="10 11">
    <name type="scientific">Basidiobolus ranarum</name>
    <dbReference type="NCBI Taxonomy" id="34480"/>
    <lineage>
        <taxon>Eukaryota</taxon>
        <taxon>Fungi</taxon>
        <taxon>Fungi incertae sedis</taxon>
        <taxon>Zoopagomycota</taxon>
        <taxon>Entomophthoromycotina</taxon>
        <taxon>Basidiobolomycetes</taxon>
        <taxon>Basidiobolales</taxon>
        <taxon>Basidiobolaceae</taxon>
        <taxon>Basidiobolus</taxon>
    </lineage>
</organism>
<keyword evidence="6 9" id="KW-0804">Transcription</keyword>
<evidence type="ECO:0000313" key="11">
    <source>
        <dbReference type="Proteomes" id="UP001479436"/>
    </source>
</evidence>
<evidence type="ECO:0000256" key="1">
    <source>
        <dbReference type="ARBA" id="ARBA00004123"/>
    </source>
</evidence>
<dbReference type="PANTHER" id="PTHR35784">
    <property type="entry name" value="MEDIATOR OF RNA POLYMERASE II TRANSCRIPTION SUBUNIT 5"/>
    <property type="match status" value="1"/>
</dbReference>
<dbReference type="Proteomes" id="UP001479436">
    <property type="component" value="Unassembled WGS sequence"/>
</dbReference>
<evidence type="ECO:0000256" key="6">
    <source>
        <dbReference type="ARBA" id="ARBA00023163"/>
    </source>
</evidence>
<accession>A0ABR2X3W0</accession>
<comment type="subunit">
    <text evidence="9">Component of the Mediator complex.</text>
</comment>
<sequence>MSLQTILVEAWTRRLVPSQWLKFTKTFLDQEVNNEPTDKTRDLCDLLIKSIRTSPNPSPILLEYLEEAIGSDSLIPEIVFLTVFSEEYSRSQYFEPAQLSALLPMIEAALTELNFRMFSLDVDSSVWKALATTSVMLCHIVQNVTNYTHSQLPDHKPEDDNIVVMDLDKPELDIDMPPLDVTSIEEGMDLELAYTSPVGPIVPEDEKASKDVNNTDDIGEPHWPLQVVVTEPPPTTAAESQTQKNAEKAASLLNIIFGNEKIRPALLKYVVKDSVMWDALHSAILETRMALGSLGDKITKSRPMMSLTSSIHLVLDDGGSKTNTAYIQYSNFRNESDGKCIPSSSLYFLVYHLMYRRPVLPDNLVLSRLQKLQRLMGDDQLFYLELWMVSLTGMAESCRNKAAVRLQLLWKSFILVKLPVLIAKLENLRADKSDTIDLQPAQSSALEHALRHISGMKGLLNCCRTSISEESNESEPPILGEIFKVCIERNLIGSDPIFGGVVGDQKLSNGLLSNESVEASTQAILNDPSNENIERLVLTTLAHFENQDVHIDVIKKLIVTWTENSELKPLGFLCQNLIENPQLLDTIVLMQHPKDILAGFEKFCNTWGSVPSEMQTSEDYESFGYAFILFVTIIERYKLQSELETIFQFPTEFSRSWFLKSSTSLFSNASSSENERIGEWIDALFVKKELTDEFIRRYSPQNILSLMPLIFEASLDACDGKVLDIDTLIKSFELLLQPAVSFSLIGVVLYLCEELTHSRQNPQLVPEVLKALLLNDKFPSHVLRAISERVTVAIGTSMEIEAQLWKVKEKIMLTVGDIAIAETLHNPGSTFKRFRQAFEAIVQTGRCKFVESSSWDLSKIHHLDIDLFRDALEFGGPRLFVRTIVQEMVRASNTKGALRSAELGASLITTLLVNSNRYLLQPANLFTLLLLDITPNVVLTDLKMYNQGYMFGWFIMLTIVMMEEEVVIPEVHQNVVEIFIVRVLKFVKQYGMANLNTFQKTLSSHPLSGFFDGMLANREVFVRYPRTKLHFA</sequence>
<evidence type="ECO:0000256" key="2">
    <source>
        <dbReference type="ARBA" id="ARBA00008782"/>
    </source>
</evidence>
<comment type="caution">
    <text evidence="10">The sequence shown here is derived from an EMBL/GenBank/DDBJ whole genome shotgun (WGS) entry which is preliminary data.</text>
</comment>
<keyword evidence="4 9" id="KW-0805">Transcription regulation</keyword>
<evidence type="ECO:0000256" key="9">
    <source>
        <dbReference type="RuleBase" id="RU364142"/>
    </source>
</evidence>
<comment type="subcellular location">
    <subcellularLocation>
        <location evidence="1 9">Nucleus</location>
    </subcellularLocation>
</comment>
<dbReference type="EMBL" id="JASJQH010000017">
    <property type="protein sequence ID" value="KAK9768475.1"/>
    <property type="molecule type" value="Genomic_DNA"/>
</dbReference>
<evidence type="ECO:0000256" key="5">
    <source>
        <dbReference type="ARBA" id="ARBA00023159"/>
    </source>
</evidence>
<reference evidence="10 11" key="1">
    <citation type="submission" date="2023-04" db="EMBL/GenBank/DDBJ databases">
        <title>Genome of Basidiobolus ranarum AG-B5.</title>
        <authorList>
            <person name="Stajich J.E."/>
            <person name="Carter-House D."/>
            <person name="Gryganskyi A."/>
        </authorList>
    </citation>
    <scope>NUCLEOTIDE SEQUENCE [LARGE SCALE GENOMIC DNA]</scope>
    <source>
        <strain evidence="10 11">AG-B5</strain>
    </source>
</reference>
<name>A0ABR2X3W0_9FUNG</name>
<protein>
    <recommendedName>
        <fullName evidence="3 9">Mediator of RNA polymerase II transcription subunit 5</fullName>
    </recommendedName>
    <alternativeName>
        <fullName evidence="8 9">Mediator complex subunit 5</fullName>
    </alternativeName>
</protein>
<dbReference type="Pfam" id="PF08689">
    <property type="entry name" value="Med5"/>
    <property type="match status" value="1"/>
</dbReference>
<keyword evidence="7 9" id="KW-0539">Nucleus</keyword>
<evidence type="ECO:0000256" key="3">
    <source>
        <dbReference type="ARBA" id="ARBA00020628"/>
    </source>
</evidence>
<evidence type="ECO:0000256" key="7">
    <source>
        <dbReference type="ARBA" id="ARBA00023242"/>
    </source>
</evidence>
<dbReference type="InterPro" id="IPR014801">
    <property type="entry name" value="Mediator_Med5_fun"/>
</dbReference>
<comment type="function">
    <text evidence="9">Component of the Mediator complex, a coactivator involved in the regulated transcription of nearly all RNA polymerase II-dependent genes. Mediator functions as a bridge to convey information from gene-specific regulatory proteins to the basal RNA polymerase II transcription machinery. Mediator is recruited to promoters by direct interactions with regulatory proteins and serves as a scaffold for the assembly of a functional preinitiation complex with RNA polymerase II and the general transcription factors.</text>
</comment>
<evidence type="ECO:0000256" key="8">
    <source>
        <dbReference type="ARBA" id="ARBA00031256"/>
    </source>
</evidence>
<gene>
    <name evidence="9" type="primary">MED5</name>
    <name evidence="10" type="ORF">K7432_000886</name>
</gene>
<evidence type="ECO:0000256" key="4">
    <source>
        <dbReference type="ARBA" id="ARBA00023015"/>
    </source>
</evidence>
<dbReference type="PANTHER" id="PTHR35784:SF1">
    <property type="entry name" value="MEDIATOR OF RNA POLYMERASE II TRANSCRIPTION SUBUNIT 5"/>
    <property type="match status" value="1"/>
</dbReference>